<name>A0ABN6Z0R6_9FIRM</name>
<evidence type="ECO:0000259" key="1">
    <source>
        <dbReference type="Pfam" id="PF01636"/>
    </source>
</evidence>
<dbReference type="PANTHER" id="PTHR39179">
    <property type="entry name" value="SPORE COAT PROTEIN I"/>
    <property type="match status" value="1"/>
</dbReference>
<dbReference type="PANTHER" id="PTHR39179:SF1">
    <property type="entry name" value="SPORE COAT PROTEIN I"/>
    <property type="match status" value="1"/>
</dbReference>
<keyword evidence="3" id="KW-1185">Reference proteome</keyword>
<evidence type="ECO:0000313" key="3">
    <source>
        <dbReference type="Proteomes" id="UP001305815"/>
    </source>
</evidence>
<sequence>MQDYELSILEQYPIIVKSTRKTRGAFFCDTDQGFLLLREAGMSKRRILAVQKLCSHLEEEGYARTDQLIPNQTGEYVSTSEEGRNYILKRWFRGRECDIRKGKELLEGTANLAHLHRFMTEIPEGENAAKCSIRDEYARHNQQLKKIRKFMRNQSPLGEFEMEFLKCFDRIFQWAEAAFEEAQDMPCDRLFQECREKGMMIHGDYNYHNILMTDDGIATTNFDRSGYHIQAEDVYYFLRKAMEKQGWNIRAGGHMLDAYDAIRPLTREEEGYLKLRLIYPEKFWKLADSYYRSNKAWISVKNVEKLKTAIRQIEEKRQFLETVFAFRLS</sequence>
<dbReference type="InterPro" id="IPR002575">
    <property type="entry name" value="Aminoglycoside_PTrfase"/>
</dbReference>
<feature type="domain" description="Aminoglycoside phosphotransferase" evidence="1">
    <location>
        <begin position="28"/>
        <end position="246"/>
    </location>
</feature>
<accession>A0ABN6Z0R6</accession>
<gene>
    <name evidence="2" type="primary">cotS</name>
    <name evidence="2" type="ORF">Lac1_29660</name>
</gene>
<dbReference type="RefSeq" id="WP_230104937.1">
    <property type="nucleotide sequence ID" value="NZ_AP024845.1"/>
</dbReference>
<keyword evidence="2" id="KW-0167">Capsid protein</keyword>
<dbReference type="NCBIfam" id="TIGR02906">
    <property type="entry name" value="spore_CotS"/>
    <property type="match status" value="1"/>
</dbReference>
<dbReference type="Pfam" id="PF01636">
    <property type="entry name" value="APH"/>
    <property type="match status" value="1"/>
</dbReference>
<dbReference type="InterPro" id="IPR047175">
    <property type="entry name" value="CotS-like"/>
</dbReference>
<protein>
    <submittedName>
        <fullName evidence="2">Spore coat protein</fullName>
    </submittedName>
</protein>
<dbReference type="Proteomes" id="UP001305815">
    <property type="component" value="Chromosome"/>
</dbReference>
<keyword evidence="2" id="KW-0946">Virion</keyword>
<organism evidence="2 3">
    <name type="scientific">Claveliimonas bilis</name>
    <dbReference type="NCBI Taxonomy" id="3028070"/>
    <lineage>
        <taxon>Bacteria</taxon>
        <taxon>Bacillati</taxon>
        <taxon>Bacillota</taxon>
        <taxon>Clostridia</taxon>
        <taxon>Lachnospirales</taxon>
        <taxon>Lachnospiraceae</taxon>
        <taxon>Claveliimonas</taxon>
    </lineage>
</organism>
<dbReference type="EMBL" id="AP027742">
    <property type="protein sequence ID" value="BDZ78783.1"/>
    <property type="molecule type" value="Genomic_DNA"/>
</dbReference>
<reference evidence="3" key="1">
    <citation type="journal article" date="2023" name="Int. J. Syst. Evol. Microbiol.">
        <title>Claveliimonas bilis gen. nov., sp. nov., deoxycholic acid-producing bacteria isolated from human faeces, and reclassification of Sellimonas monacensis Zenner et al. 2021 as Claveliimonas monacensis comb. nov.</title>
        <authorList>
            <person name="Hisatomi A."/>
            <person name="Kastawa N.W.E.P.G."/>
            <person name="Song I."/>
            <person name="Ohkuma M."/>
            <person name="Fukiya S."/>
            <person name="Sakamoto M."/>
        </authorList>
    </citation>
    <scope>NUCLEOTIDE SEQUENCE [LARGE SCALE GENOMIC DNA]</scope>
    <source>
        <strain evidence="3">12BBH14</strain>
    </source>
</reference>
<dbReference type="InterPro" id="IPR014255">
    <property type="entry name" value="Spore_coat_CotS"/>
</dbReference>
<proteinExistence type="predicted"/>
<evidence type="ECO:0000313" key="2">
    <source>
        <dbReference type="EMBL" id="BDZ78783.1"/>
    </source>
</evidence>